<dbReference type="Proteomes" id="UP000824124">
    <property type="component" value="Unassembled WGS sequence"/>
</dbReference>
<dbReference type="InterPro" id="IPR036779">
    <property type="entry name" value="LysM_dom_sf"/>
</dbReference>
<dbReference type="Gene3D" id="3.10.350.10">
    <property type="entry name" value="LysM domain"/>
    <property type="match status" value="1"/>
</dbReference>
<protein>
    <submittedName>
        <fullName evidence="3">LysM peptidoglycan-binding domain-containing protein</fullName>
    </submittedName>
</protein>
<reference evidence="3" key="2">
    <citation type="journal article" date="2021" name="PeerJ">
        <title>Extensive microbial diversity within the chicken gut microbiome revealed by metagenomics and culture.</title>
        <authorList>
            <person name="Gilroy R."/>
            <person name="Ravi A."/>
            <person name="Getino M."/>
            <person name="Pursley I."/>
            <person name="Horton D.L."/>
            <person name="Alikhan N.F."/>
            <person name="Baker D."/>
            <person name="Gharbi K."/>
            <person name="Hall N."/>
            <person name="Watson M."/>
            <person name="Adriaenssens E.M."/>
            <person name="Foster-Nyarko E."/>
            <person name="Jarju S."/>
            <person name="Secka A."/>
            <person name="Antonio M."/>
            <person name="Oren A."/>
            <person name="Chaudhuri R.R."/>
            <person name="La Ragione R."/>
            <person name="Hildebrand F."/>
            <person name="Pallen M.J."/>
        </authorList>
    </citation>
    <scope>NUCLEOTIDE SEQUENCE</scope>
    <source>
        <strain evidence="3">2830</strain>
    </source>
</reference>
<reference evidence="3" key="1">
    <citation type="submission" date="2020-10" db="EMBL/GenBank/DDBJ databases">
        <authorList>
            <person name="Gilroy R."/>
        </authorList>
    </citation>
    <scope>NUCLEOTIDE SEQUENCE</scope>
    <source>
        <strain evidence="3">2830</strain>
    </source>
</reference>
<organism evidence="3 4">
    <name type="scientific">Candidatus Avidehalobacter gallistercoris</name>
    <dbReference type="NCBI Taxonomy" id="2840694"/>
    <lineage>
        <taxon>Bacteria</taxon>
        <taxon>Bacillati</taxon>
        <taxon>Bacillota</taxon>
        <taxon>Clostridia</taxon>
        <taxon>Eubacteriales</taxon>
        <taxon>Peptococcaceae</taxon>
        <taxon>Peptococcaceae incertae sedis</taxon>
        <taxon>Candidatus Avidehalobacter</taxon>
    </lineage>
</organism>
<evidence type="ECO:0000313" key="4">
    <source>
        <dbReference type="Proteomes" id="UP000824124"/>
    </source>
</evidence>
<dbReference type="Pfam" id="PF01476">
    <property type="entry name" value="LysM"/>
    <property type="match status" value="1"/>
</dbReference>
<feature type="region of interest" description="Disordered" evidence="1">
    <location>
        <begin position="422"/>
        <end position="441"/>
    </location>
</feature>
<dbReference type="PROSITE" id="PS51782">
    <property type="entry name" value="LYSM"/>
    <property type="match status" value="1"/>
</dbReference>
<comment type="caution">
    <text evidence="3">The sequence shown here is derived from an EMBL/GenBank/DDBJ whole genome shotgun (WGS) entry which is preliminary data.</text>
</comment>
<dbReference type="CDD" id="cd00118">
    <property type="entry name" value="LysM"/>
    <property type="match status" value="1"/>
</dbReference>
<accession>A0A9D1KY40</accession>
<name>A0A9D1KY40_9FIRM</name>
<sequence>MSKQTKDGRLADTKITLPLTQTVFLPKTAVGVRYIDKIRATVFIDDLQRSDDTVWLRGFYELDMEYQGMEGRGLNKYRIMLPLKVQTPSGWLGGLQYEAADLHGTVARPMVKILSPYVLDFSGTLNLEYVGDYRWQEDRAAAVPAPSNTPVHTLSPKRRVWTSDIPMPDADAVDKRIESKIDRFFLGAASENQGEPRLIRSGSEHSEAYLIRSIEETSTQPQIKVTQIVNAAAETLPEQEEQSRIPVWHFPEPDVRPVQQVESPVEKPVGIPVYNPVENTVKNTVKNIAAPGVAERTANMEQIYAPKLNKNRFRTLLTTAALAKLKARGESLQAAVEAQAAEDIAAVSEPVVVVKPIEEAEATETLTVAEEVGVLTEQIAMNETVVEKSMPSQVDEVSASVETVENPMAEVEKMVENAEEPAVAEQSVAEPAAKEDVDTETEVEAADNEVVFTAETQEDVAETEVGVSAPAEPDVPDVELKMVNANGVRLKMSAVQPARAAKASAPVEGCKKAGSFSMRFYVVKPGDQPMSIALKNNISLESLLAANRITEGELTAGTVLRIPG</sequence>
<dbReference type="EMBL" id="DVMH01000009">
    <property type="protein sequence ID" value="HIU09898.1"/>
    <property type="molecule type" value="Genomic_DNA"/>
</dbReference>
<gene>
    <name evidence="3" type="ORF">IAB00_01375</name>
</gene>
<evidence type="ECO:0000313" key="3">
    <source>
        <dbReference type="EMBL" id="HIU09898.1"/>
    </source>
</evidence>
<proteinExistence type="predicted"/>
<dbReference type="InterPro" id="IPR018392">
    <property type="entry name" value="LysM"/>
</dbReference>
<dbReference type="SUPFAM" id="SSF54106">
    <property type="entry name" value="LysM domain"/>
    <property type="match status" value="1"/>
</dbReference>
<evidence type="ECO:0000259" key="2">
    <source>
        <dbReference type="PROSITE" id="PS51782"/>
    </source>
</evidence>
<feature type="domain" description="LysM" evidence="2">
    <location>
        <begin position="519"/>
        <end position="562"/>
    </location>
</feature>
<evidence type="ECO:0000256" key="1">
    <source>
        <dbReference type="SAM" id="MobiDB-lite"/>
    </source>
</evidence>
<dbReference type="AlphaFoldDB" id="A0A9D1KY40"/>
<dbReference type="SMART" id="SM00257">
    <property type="entry name" value="LysM"/>
    <property type="match status" value="1"/>
</dbReference>